<dbReference type="InterPro" id="IPR006093">
    <property type="entry name" value="Oxy_OxRdtase_FAD_BS"/>
</dbReference>
<reference evidence="10" key="1">
    <citation type="submission" date="2023-03" db="EMBL/GenBank/DDBJ databases">
        <title>Chromosome-scale reference genome and RAD-based genetic map of yellow starthistle (Centaurea solstitialis) reveal putative structural variation and QTLs associated with invader traits.</title>
        <authorList>
            <person name="Reatini B."/>
            <person name="Cang F.A."/>
            <person name="Jiang Q."/>
            <person name="Mckibben M.T.W."/>
            <person name="Barker M.S."/>
            <person name="Rieseberg L.H."/>
            <person name="Dlugosch K.M."/>
        </authorList>
    </citation>
    <scope>NUCLEOTIDE SEQUENCE</scope>
    <source>
        <strain evidence="10">CAN-66</strain>
        <tissue evidence="10">Leaf</tissue>
    </source>
</reference>
<dbReference type="InterPro" id="IPR006094">
    <property type="entry name" value="Oxid_FAD_bind_N"/>
</dbReference>
<evidence type="ECO:0000256" key="4">
    <source>
        <dbReference type="ARBA" id="ARBA00022729"/>
    </source>
</evidence>
<dbReference type="Gene3D" id="3.40.462.20">
    <property type="match status" value="1"/>
</dbReference>
<feature type="signal peptide" evidence="8">
    <location>
        <begin position="1"/>
        <end position="24"/>
    </location>
</feature>
<dbReference type="InterPro" id="IPR016167">
    <property type="entry name" value="FAD-bd_PCMH_sub1"/>
</dbReference>
<dbReference type="InterPro" id="IPR016166">
    <property type="entry name" value="FAD-bd_PCMH"/>
</dbReference>
<keyword evidence="7" id="KW-0325">Glycoprotein</keyword>
<comment type="caution">
    <text evidence="10">The sequence shown here is derived from an EMBL/GenBank/DDBJ whole genome shotgun (WGS) entry which is preliminary data.</text>
</comment>
<proteinExistence type="inferred from homology"/>
<dbReference type="Pfam" id="PF08031">
    <property type="entry name" value="BBE"/>
    <property type="match status" value="1"/>
</dbReference>
<sequence>MESKFIAYHLLIFYLNISLPFLSSTSSPHFLDCVSSNINLFTPNDPSYSTILQSTVLNFRFSTPTTPKPLAIIVPLSYSDVQSVVICSVKSGIHIRIRSGGHDYEGLSYTSFDHTPFIILDLTKLRSVTVDLDDKTAWVESGATLGELYYWVSQKSNLLGFPAGFCTTVGVGGHLSGGGFGMMARKYGLAADNVIDAYIVNVDGQILDRASMGEDLFWAIRGGGGASFGVILAWKIKLVYVPPKVTVFSLSKRLDKGATQIVNKWQYIAHKLSQDLFISLSISSVRVPEGNITMQVTFNSLFLGTINELMRIVNKRFPELGLQDRDCIEMSWIESIVYFSMYLKGETINALIERRPWPKVYFKVKSDYVKKPIPKETLEEILKWYLQEEYTSLLIEPHGGKMSDIDESETPYPHRKGNLYIIQYMKAWYDEGSDGSEKHIGLIRRIYEKMAPFVSKNPREAYVNFRDLDLGTNVNACSTSYLQAKKWGSKYFKGNFKRLAMVKGKVDPKNFFYYEQSIPPLVSSKERLPINGSCYADGLFVPHQATSCMTYIATIESSLNDM</sequence>
<protein>
    <recommendedName>
        <fullName evidence="9">FAD-binding PCMH-type domain-containing protein</fullName>
    </recommendedName>
</protein>
<dbReference type="AlphaFoldDB" id="A0AA38SQ25"/>
<evidence type="ECO:0000313" key="10">
    <source>
        <dbReference type="EMBL" id="KAJ9546765.1"/>
    </source>
</evidence>
<gene>
    <name evidence="10" type="ORF">OSB04_019308</name>
</gene>
<evidence type="ECO:0000256" key="2">
    <source>
        <dbReference type="ARBA" id="ARBA00005466"/>
    </source>
</evidence>
<accession>A0AA38SQ25</accession>
<name>A0AA38SQ25_9ASTR</name>
<evidence type="ECO:0000256" key="7">
    <source>
        <dbReference type="ARBA" id="ARBA00023180"/>
    </source>
</evidence>
<evidence type="ECO:0000256" key="3">
    <source>
        <dbReference type="ARBA" id="ARBA00022630"/>
    </source>
</evidence>
<evidence type="ECO:0000313" key="11">
    <source>
        <dbReference type="Proteomes" id="UP001172457"/>
    </source>
</evidence>
<keyword evidence="6" id="KW-0560">Oxidoreductase</keyword>
<dbReference type="SUPFAM" id="SSF56176">
    <property type="entry name" value="FAD-binding/transporter-associated domain-like"/>
    <property type="match status" value="1"/>
</dbReference>
<dbReference type="Pfam" id="PF01565">
    <property type="entry name" value="FAD_binding_4"/>
    <property type="match status" value="1"/>
</dbReference>
<evidence type="ECO:0000256" key="1">
    <source>
        <dbReference type="ARBA" id="ARBA00001974"/>
    </source>
</evidence>
<evidence type="ECO:0000256" key="5">
    <source>
        <dbReference type="ARBA" id="ARBA00022827"/>
    </source>
</evidence>
<dbReference type="EMBL" id="JARYMX010000005">
    <property type="protein sequence ID" value="KAJ9546765.1"/>
    <property type="molecule type" value="Genomic_DNA"/>
</dbReference>
<dbReference type="PROSITE" id="PS00862">
    <property type="entry name" value="OX2_COVAL_FAD"/>
    <property type="match status" value="1"/>
</dbReference>
<dbReference type="InterPro" id="IPR012951">
    <property type="entry name" value="BBE"/>
</dbReference>
<keyword evidence="3" id="KW-0285">Flavoprotein</keyword>
<dbReference type="InterPro" id="IPR036318">
    <property type="entry name" value="FAD-bd_PCMH-like_sf"/>
</dbReference>
<dbReference type="PANTHER" id="PTHR32448">
    <property type="entry name" value="OS08G0158400 PROTEIN"/>
    <property type="match status" value="1"/>
</dbReference>
<feature type="chain" id="PRO_5041335928" description="FAD-binding PCMH-type domain-containing protein" evidence="8">
    <location>
        <begin position="25"/>
        <end position="562"/>
    </location>
</feature>
<keyword evidence="11" id="KW-1185">Reference proteome</keyword>
<dbReference type="GO" id="GO:0016491">
    <property type="term" value="F:oxidoreductase activity"/>
    <property type="evidence" value="ECO:0007669"/>
    <property type="project" value="UniProtKB-KW"/>
</dbReference>
<dbReference type="GO" id="GO:0071949">
    <property type="term" value="F:FAD binding"/>
    <property type="evidence" value="ECO:0007669"/>
    <property type="project" value="InterPro"/>
</dbReference>
<dbReference type="Proteomes" id="UP001172457">
    <property type="component" value="Chromosome 5"/>
</dbReference>
<dbReference type="Gene3D" id="3.30.465.10">
    <property type="match status" value="1"/>
</dbReference>
<comment type="cofactor">
    <cofactor evidence="1">
        <name>FAD</name>
        <dbReference type="ChEBI" id="CHEBI:57692"/>
    </cofactor>
</comment>
<dbReference type="Gene3D" id="3.30.43.10">
    <property type="entry name" value="Uridine Diphospho-n-acetylenolpyruvylglucosamine Reductase, domain 2"/>
    <property type="match status" value="1"/>
</dbReference>
<keyword evidence="5" id="KW-0274">FAD</keyword>
<dbReference type="InterPro" id="IPR016169">
    <property type="entry name" value="FAD-bd_PCMH_sub2"/>
</dbReference>
<feature type="domain" description="FAD-binding PCMH-type" evidence="9">
    <location>
        <begin position="65"/>
        <end position="241"/>
    </location>
</feature>
<dbReference type="PROSITE" id="PS51387">
    <property type="entry name" value="FAD_PCMH"/>
    <property type="match status" value="1"/>
</dbReference>
<comment type="similarity">
    <text evidence="2">Belongs to the oxygen-dependent FAD-linked oxidoreductase family.</text>
</comment>
<evidence type="ECO:0000256" key="6">
    <source>
        <dbReference type="ARBA" id="ARBA00023002"/>
    </source>
</evidence>
<evidence type="ECO:0000259" key="9">
    <source>
        <dbReference type="PROSITE" id="PS51387"/>
    </source>
</evidence>
<keyword evidence="4 8" id="KW-0732">Signal</keyword>
<organism evidence="10 11">
    <name type="scientific">Centaurea solstitialis</name>
    <name type="common">yellow star-thistle</name>
    <dbReference type="NCBI Taxonomy" id="347529"/>
    <lineage>
        <taxon>Eukaryota</taxon>
        <taxon>Viridiplantae</taxon>
        <taxon>Streptophyta</taxon>
        <taxon>Embryophyta</taxon>
        <taxon>Tracheophyta</taxon>
        <taxon>Spermatophyta</taxon>
        <taxon>Magnoliopsida</taxon>
        <taxon>eudicotyledons</taxon>
        <taxon>Gunneridae</taxon>
        <taxon>Pentapetalae</taxon>
        <taxon>asterids</taxon>
        <taxon>campanulids</taxon>
        <taxon>Asterales</taxon>
        <taxon>Asteraceae</taxon>
        <taxon>Carduoideae</taxon>
        <taxon>Cardueae</taxon>
        <taxon>Centaureinae</taxon>
        <taxon>Centaurea</taxon>
    </lineage>
</organism>
<evidence type="ECO:0000256" key="8">
    <source>
        <dbReference type="SAM" id="SignalP"/>
    </source>
</evidence>